<dbReference type="CDD" id="cd09074">
    <property type="entry name" value="INPP5c"/>
    <property type="match status" value="1"/>
</dbReference>
<reference evidence="11 12" key="1">
    <citation type="submission" date="2020-08" db="EMBL/GenBank/DDBJ databases">
        <title>Plant Genome Project.</title>
        <authorList>
            <person name="Zhang R.-G."/>
        </authorList>
    </citation>
    <scope>NUCLEOTIDE SEQUENCE [LARGE SCALE GENOMIC DNA]</scope>
    <source>
        <tissue evidence="11">Rhizome</tissue>
    </source>
</reference>
<dbReference type="InterPro" id="IPR036691">
    <property type="entry name" value="Endo/exonu/phosph_ase_sf"/>
</dbReference>
<evidence type="ECO:0000256" key="6">
    <source>
        <dbReference type="ARBA" id="ARBA00022801"/>
    </source>
</evidence>
<dbReference type="InterPro" id="IPR036322">
    <property type="entry name" value="WD40_repeat_dom_sf"/>
</dbReference>
<feature type="domain" description="Inositol polyphosphate-related phosphatase" evidence="10">
    <location>
        <begin position="716"/>
        <end position="1068"/>
    </location>
</feature>
<comment type="cofactor">
    <cofactor evidence="1">
        <name>Mg(2+)</name>
        <dbReference type="ChEBI" id="CHEBI:18420"/>
    </cofactor>
</comment>
<evidence type="ECO:0000256" key="4">
    <source>
        <dbReference type="ARBA" id="ARBA00022723"/>
    </source>
</evidence>
<dbReference type="PANTHER" id="PTHR11200">
    <property type="entry name" value="INOSITOL 5-PHOSPHATASE"/>
    <property type="match status" value="1"/>
</dbReference>
<evidence type="ECO:0000256" key="2">
    <source>
        <dbReference type="ARBA" id="ARBA00010768"/>
    </source>
</evidence>
<dbReference type="InterPro" id="IPR056455">
    <property type="entry name" value="Ig-like_IP5PC_F"/>
</dbReference>
<name>A0A8J5HNF4_ZINOF</name>
<dbReference type="Pfam" id="PF23755">
    <property type="entry name" value="Ig-like_IP5PC_F"/>
    <property type="match status" value="1"/>
</dbReference>
<dbReference type="Pfam" id="PF23754">
    <property type="entry name" value="Beta-prop_IP5PC_F"/>
    <property type="match status" value="2"/>
</dbReference>
<dbReference type="GO" id="GO:0046856">
    <property type="term" value="P:phosphatidylinositol dephosphorylation"/>
    <property type="evidence" value="ECO:0007669"/>
    <property type="project" value="InterPro"/>
</dbReference>
<dbReference type="InterPro" id="IPR000300">
    <property type="entry name" value="IPPc"/>
</dbReference>
<keyword evidence="3" id="KW-1017">Isopeptide bond</keyword>
<gene>
    <name evidence="11" type="ORF">ZIOFF_009684</name>
</gene>
<accession>A0A8J5HNF4</accession>
<evidence type="ECO:0000259" key="10">
    <source>
        <dbReference type="SMART" id="SM00128"/>
    </source>
</evidence>
<proteinExistence type="inferred from homology"/>
<dbReference type="GO" id="GO:0046872">
    <property type="term" value="F:metal ion binding"/>
    <property type="evidence" value="ECO:0007669"/>
    <property type="project" value="UniProtKB-KW"/>
</dbReference>
<keyword evidence="6" id="KW-0378">Hydrolase</keyword>
<comment type="similarity">
    <text evidence="2">Belongs to the inositol polyphosphate 5-phosphatase family.</text>
</comment>
<dbReference type="PANTHER" id="PTHR11200:SF300">
    <property type="entry name" value="TYPE II INOSITOL 1,4,5-TRISPHOSPHATE 5-PHOSPHATASE"/>
    <property type="match status" value="1"/>
</dbReference>
<evidence type="ECO:0000256" key="8">
    <source>
        <dbReference type="ARBA" id="ARBA00022843"/>
    </source>
</evidence>
<dbReference type="FunFam" id="3.60.10.10:FF:000011">
    <property type="entry name" value="Type II inositol polyphosphate 5-phosphatase 15"/>
    <property type="match status" value="1"/>
</dbReference>
<evidence type="ECO:0000313" key="11">
    <source>
        <dbReference type="EMBL" id="KAG6527573.1"/>
    </source>
</evidence>
<keyword evidence="8" id="KW-0832">Ubl conjugation</keyword>
<dbReference type="InterPro" id="IPR015943">
    <property type="entry name" value="WD40/YVTN_repeat-like_dom_sf"/>
</dbReference>
<dbReference type="Gene3D" id="3.60.10.10">
    <property type="entry name" value="Endonuclease/exonuclease/phosphatase"/>
    <property type="match status" value="1"/>
</dbReference>
<keyword evidence="5" id="KW-0677">Repeat</keyword>
<dbReference type="InterPro" id="IPR046985">
    <property type="entry name" value="IP5"/>
</dbReference>
<evidence type="ECO:0000256" key="7">
    <source>
        <dbReference type="ARBA" id="ARBA00022842"/>
    </source>
</evidence>
<keyword evidence="7" id="KW-0460">Magnesium</keyword>
<organism evidence="11 12">
    <name type="scientific">Zingiber officinale</name>
    <name type="common">Ginger</name>
    <name type="synonym">Amomum zingiber</name>
    <dbReference type="NCBI Taxonomy" id="94328"/>
    <lineage>
        <taxon>Eukaryota</taxon>
        <taxon>Viridiplantae</taxon>
        <taxon>Streptophyta</taxon>
        <taxon>Embryophyta</taxon>
        <taxon>Tracheophyta</taxon>
        <taxon>Spermatophyta</taxon>
        <taxon>Magnoliopsida</taxon>
        <taxon>Liliopsida</taxon>
        <taxon>Zingiberales</taxon>
        <taxon>Zingiberaceae</taxon>
        <taxon>Zingiber</taxon>
    </lineage>
</organism>
<evidence type="ECO:0000256" key="1">
    <source>
        <dbReference type="ARBA" id="ARBA00001946"/>
    </source>
</evidence>
<protein>
    <recommendedName>
        <fullName evidence="10">Inositol polyphosphate-related phosphatase domain-containing protein</fullName>
    </recommendedName>
</protein>
<dbReference type="SUPFAM" id="SSF50978">
    <property type="entry name" value="WD40 repeat-like"/>
    <property type="match status" value="1"/>
</dbReference>
<dbReference type="GO" id="GO:0009846">
    <property type="term" value="P:pollen germination"/>
    <property type="evidence" value="ECO:0007669"/>
    <property type="project" value="UniProtKB-ARBA"/>
</dbReference>
<keyword evidence="4" id="KW-0479">Metal-binding</keyword>
<keyword evidence="12" id="KW-1185">Reference proteome</keyword>
<comment type="caution">
    <text evidence="11">The sequence shown here is derived from an EMBL/GenBank/DDBJ whole genome shotgun (WGS) entry which is preliminary data.</text>
</comment>
<dbReference type="EMBL" id="JACMSC010000003">
    <property type="protein sequence ID" value="KAG6527573.1"/>
    <property type="molecule type" value="Genomic_DNA"/>
</dbReference>
<evidence type="ECO:0000256" key="5">
    <source>
        <dbReference type="ARBA" id="ARBA00022737"/>
    </source>
</evidence>
<dbReference type="Proteomes" id="UP000734854">
    <property type="component" value="Unassembled WGS sequence"/>
</dbReference>
<dbReference type="AlphaFoldDB" id="A0A8J5HNF4"/>
<dbReference type="SUPFAM" id="SSF56219">
    <property type="entry name" value="DNase I-like"/>
    <property type="match status" value="1"/>
</dbReference>
<dbReference type="SMART" id="SM00128">
    <property type="entry name" value="IPPc"/>
    <property type="match status" value="1"/>
</dbReference>
<evidence type="ECO:0000256" key="3">
    <source>
        <dbReference type="ARBA" id="ARBA00022499"/>
    </source>
</evidence>
<dbReference type="Gene3D" id="2.130.10.10">
    <property type="entry name" value="YVTN repeat-like/Quinoprotein amine dehydrogenase"/>
    <property type="match status" value="1"/>
</dbReference>
<feature type="region of interest" description="Disordered" evidence="9">
    <location>
        <begin position="80"/>
        <end position="139"/>
    </location>
</feature>
<dbReference type="InterPro" id="IPR056454">
    <property type="entry name" value="Beta-prop_IP5PC_F"/>
</dbReference>
<evidence type="ECO:0000313" key="12">
    <source>
        <dbReference type="Proteomes" id="UP000734854"/>
    </source>
</evidence>
<sequence>MLLLSSFDLYPSHSSHSYTFPSLSPSSPLLLPLVDSPMEEKKDEEDAAGDLVARPPYRKGISYSQPFNLDAFLPGAARRNATRKQNLGGDDPTTRRHCYTSDESAPCSSGNSSRRANRRHQSASLEETGFHPPPPPTQSLHASLGGSFGNHHCDDSDGDGTLTLDRAMFEFGGSPGTVPEFMGSGGGVGIFRVPARAAMHTGRPPALEVRPHPLRETQAGSFLRIIACVGSQLWAGQESGLRVWNLKSVFENWEPGVMARKGDEKSAPFNESCRASPTLCLAVDAANGLIWSGHKDGKIRSWKMELPFAASDDPVSGSTAAASNSGCGGCLPFREGLSWQAHHRSPVLSMVITSYGTSLPFPSLPFPTSTEEDRKESGKRRKPHIACGSFVNLVGLMKTHLKLMNLAAVMVAVVGSRGEIWSGSDGGAIKVWPWDAIGKALSLKAEERHIAALLMERSYIDLRSKFTVNGVCTLPSFDVKYMASDDCSSKVWSAGSLSFALWDSHSRDLLKVFGIDGQVETRLDLPSAQDLNVEDEMKTKSVSSSKKEKSQGSVSFFQRSRNALMGAADVVRRVAVKGTSIMEDQRRTEAIAVSMVGMIWTGCSNGSVVQWDGNGNRMQECQHHSSSVKSICTYGPRVWVGYASGKVQIMDLDGNLLGEWIAHSSAVIKMAIGGSYMYTLAHHGGIRGWNIRSSGPLDDLLRTELANKEQSYMKLENIKILVGTWNVGQGRASPNSLISWLGSAASEVGLVVVGLQEVEMGAGFLAMAAAKETVGLEGSGNGQWWLNAIGKTLDEGSSFQRVGSRQLAGLLIAAWARKGLRQYIGDVDAAAAPCGFGRAIGNKGAVGLRMRVYDRSICFVNCHFAAHLEAVSRRNADFDHVYRTLSFSRPTTGAHGASAGPTSVQLRGVNAVGSQSDDGKPELSEADMVVFLGDFNYRLNSITYDEARDMISQRCFDWLRDKDQLRAEMKAGRVFQGMREGQIKFPPTYKFERNQPGLSGYDSGEKKRIPAWCDRILYRDSRSISAADCSSECPVVSSIAMYEACMDVTESDHKPVRCIFCVEISHADEFIRRQEYGHVIASNDKIKSFIEECYVVPETTVSTDNIILQDQEASLLGISNKCDKYNAVFKIICEGQSNVGAENSMEFSASCSFGFPFWLEVQPAVGIIKPGESIEVSVHLDEFCTKEETVDGIPQNWQCQDTMEKEAVLLVVVTGTDSTESTSQRIYVRHCFSISSDEVGQKVPSRRIQSINQHGSDGSKTLSDVTSGFNNIIVP</sequence>
<evidence type="ECO:0000256" key="9">
    <source>
        <dbReference type="SAM" id="MobiDB-lite"/>
    </source>
</evidence>
<dbReference type="GO" id="GO:0004439">
    <property type="term" value="F:phosphatidylinositol-4,5-bisphosphate 5-phosphatase activity"/>
    <property type="evidence" value="ECO:0007669"/>
    <property type="project" value="TreeGrafter"/>
</dbReference>
<dbReference type="Pfam" id="PF22669">
    <property type="entry name" value="Exo_endo_phos2"/>
    <property type="match status" value="1"/>
</dbReference>